<evidence type="ECO:0000313" key="3">
    <source>
        <dbReference type="EMBL" id="KAJ9598346.1"/>
    </source>
</evidence>
<feature type="domain" description="Beta-lactamase-related" evidence="2">
    <location>
        <begin position="2"/>
        <end position="362"/>
    </location>
</feature>
<dbReference type="GO" id="GO:0019216">
    <property type="term" value="P:regulation of lipid metabolic process"/>
    <property type="evidence" value="ECO:0007669"/>
    <property type="project" value="TreeGrafter"/>
</dbReference>
<comment type="caution">
    <text evidence="3">The sequence shown here is derived from an EMBL/GenBank/DDBJ whole genome shotgun (WGS) entry which is preliminary data.</text>
</comment>
<dbReference type="GO" id="GO:0006508">
    <property type="term" value="P:proteolysis"/>
    <property type="evidence" value="ECO:0007669"/>
    <property type="project" value="TreeGrafter"/>
</dbReference>
<dbReference type="Pfam" id="PF00144">
    <property type="entry name" value="Beta-lactamase"/>
    <property type="match status" value="1"/>
</dbReference>
<keyword evidence="4" id="KW-1185">Reference proteome</keyword>
<dbReference type="SUPFAM" id="SSF56601">
    <property type="entry name" value="beta-lactamase/transpeptidase-like"/>
    <property type="match status" value="1"/>
</dbReference>
<dbReference type="PANTHER" id="PTHR46520:SF1">
    <property type="entry name" value="SERINE BETA-LACTAMASE-LIKE PROTEIN LACTB, MITOCHONDRIAL"/>
    <property type="match status" value="1"/>
</dbReference>
<sequence>LGLADVENRVPCHADTVMRIASISKSMTMAVVAKFWQQGQLDLDKPIQHYVPSFPKKTFENEEVKITTRQLVSHMAGIRHYKKRHEINSNNDNNNESEVSKQKKSEKKLTIVKTTDDYDKGVADTADKLRTLKEFYIKDRYNTVADSLKIFMDDELIYKPGSSFLYTTHGWTLVSAVVEAVAEQPFTKVMIDFFQVMGLKHTYLDEAEPLIYNRARYYDKDKRGRLRNVPYVDNSYKWAGGGFLSTVGDLLHFGNSMLYSYQCQQAMGSPAGYLDSSTVQAIWTPLPGTTMKWGRGDGYGMGWVVIPSRQEHGGGDVQMFAVGHTGGAVGASSVLLMVPSIPCSNTTIPTGITVAIIMNLEGIGLQHLAINIATL</sequence>
<dbReference type="Gene3D" id="3.40.710.10">
    <property type="entry name" value="DD-peptidase/beta-lactamase superfamily"/>
    <property type="match status" value="2"/>
</dbReference>
<reference evidence="3" key="1">
    <citation type="journal article" date="2023" name="IScience">
        <title>Live-bearing cockroach genome reveals convergent evolutionary mechanisms linked to viviparity in insects and beyond.</title>
        <authorList>
            <person name="Fouks B."/>
            <person name="Harrison M.C."/>
            <person name="Mikhailova A.A."/>
            <person name="Marchal E."/>
            <person name="English S."/>
            <person name="Carruthers M."/>
            <person name="Jennings E.C."/>
            <person name="Chiamaka E.L."/>
            <person name="Frigard R.A."/>
            <person name="Pippel M."/>
            <person name="Attardo G.M."/>
            <person name="Benoit J.B."/>
            <person name="Bornberg-Bauer E."/>
            <person name="Tobe S.S."/>
        </authorList>
    </citation>
    <scope>NUCLEOTIDE SEQUENCE</scope>
    <source>
        <strain evidence="3">Stay&amp;Tobe</strain>
    </source>
</reference>
<name>A0AAD8EQ66_DIPPU</name>
<feature type="non-terminal residue" evidence="3">
    <location>
        <position position="1"/>
    </location>
</feature>
<accession>A0AAD8EQ66</accession>
<dbReference type="InterPro" id="IPR052794">
    <property type="entry name" value="Mito_Ser_Protease_LACTB"/>
</dbReference>
<dbReference type="GO" id="GO:0008233">
    <property type="term" value="F:peptidase activity"/>
    <property type="evidence" value="ECO:0007669"/>
    <property type="project" value="TreeGrafter"/>
</dbReference>
<dbReference type="Proteomes" id="UP001233999">
    <property type="component" value="Unassembled WGS sequence"/>
</dbReference>
<evidence type="ECO:0000256" key="1">
    <source>
        <dbReference type="SAM" id="MobiDB-lite"/>
    </source>
</evidence>
<dbReference type="PANTHER" id="PTHR46520">
    <property type="entry name" value="SERINE BETA-LACTAMASE-LIKE PROTEIN LACTB, MITOCHONDRIAL"/>
    <property type="match status" value="1"/>
</dbReference>
<feature type="non-terminal residue" evidence="3">
    <location>
        <position position="375"/>
    </location>
</feature>
<dbReference type="GO" id="GO:0005739">
    <property type="term" value="C:mitochondrion"/>
    <property type="evidence" value="ECO:0007669"/>
    <property type="project" value="TreeGrafter"/>
</dbReference>
<protein>
    <recommendedName>
        <fullName evidence="2">Beta-lactamase-related domain-containing protein</fullName>
    </recommendedName>
</protein>
<dbReference type="InterPro" id="IPR012338">
    <property type="entry name" value="Beta-lactam/transpept-like"/>
</dbReference>
<dbReference type="AlphaFoldDB" id="A0AAD8EQ66"/>
<feature type="region of interest" description="Disordered" evidence="1">
    <location>
        <begin position="83"/>
        <end position="106"/>
    </location>
</feature>
<reference evidence="3" key="2">
    <citation type="submission" date="2023-05" db="EMBL/GenBank/DDBJ databases">
        <authorList>
            <person name="Fouks B."/>
        </authorList>
    </citation>
    <scope>NUCLEOTIDE SEQUENCE</scope>
    <source>
        <strain evidence="3">Stay&amp;Tobe</strain>
        <tissue evidence="3">Testes</tissue>
    </source>
</reference>
<gene>
    <name evidence="3" type="ORF">L9F63_010962</name>
</gene>
<evidence type="ECO:0000313" key="4">
    <source>
        <dbReference type="Proteomes" id="UP001233999"/>
    </source>
</evidence>
<dbReference type="InterPro" id="IPR001466">
    <property type="entry name" value="Beta-lactam-related"/>
</dbReference>
<dbReference type="EMBL" id="JASPKZ010001228">
    <property type="protein sequence ID" value="KAJ9598346.1"/>
    <property type="molecule type" value="Genomic_DNA"/>
</dbReference>
<feature type="compositionally biased region" description="Low complexity" evidence="1">
    <location>
        <begin position="88"/>
        <end position="97"/>
    </location>
</feature>
<proteinExistence type="predicted"/>
<organism evidence="3 4">
    <name type="scientific">Diploptera punctata</name>
    <name type="common">Pacific beetle cockroach</name>
    <dbReference type="NCBI Taxonomy" id="6984"/>
    <lineage>
        <taxon>Eukaryota</taxon>
        <taxon>Metazoa</taxon>
        <taxon>Ecdysozoa</taxon>
        <taxon>Arthropoda</taxon>
        <taxon>Hexapoda</taxon>
        <taxon>Insecta</taxon>
        <taxon>Pterygota</taxon>
        <taxon>Neoptera</taxon>
        <taxon>Polyneoptera</taxon>
        <taxon>Dictyoptera</taxon>
        <taxon>Blattodea</taxon>
        <taxon>Blaberoidea</taxon>
        <taxon>Blaberidae</taxon>
        <taxon>Diplopterinae</taxon>
        <taxon>Diploptera</taxon>
    </lineage>
</organism>
<evidence type="ECO:0000259" key="2">
    <source>
        <dbReference type="Pfam" id="PF00144"/>
    </source>
</evidence>